<dbReference type="Proteomes" id="UP000464480">
    <property type="component" value="Chromosome"/>
</dbReference>
<protein>
    <recommendedName>
        <fullName evidence="3">DUF3077 domain-containing protein</fullName>
    </recommendedName>
</protein>
<evidence type="ECO:0000313" key="2">
    <source>
        <dbReference type="Proteomes" id="UP000464480"/>
    </source>
</evidence>
<evidence type="ECO:0008006" key="3">
    <source>
        <dbReference type="Google" id="ProtNLM"/>
    </source>
</evidence>
<dbReference type="AlphaFoldDB" id="A0A6I6Y5S5"/>
<sequence>MKKLVPDPPPTSIPQLDIPGFSLITPPGTEQCNALMHALTLTVQQTYGVLLDSEPGAQRDAMAMNIRLLCRMVSALTEHSDLPV</sequence>
<name>A0A6I6Y5S5_PSEPU</name>
<reference evidence="1 2" key="1">
    <citation type="submission" date="2020-02" db="EMBL/GenBank/DDBJ databases">
        <title>Pseudomonas Putida W5 Complete Genome Assembly.</title>
        <authorList>
            <person name="Yuan Z.-C."/>
            <person name="Shaw G.A."/>
            <person name="Cusano A.D."/>
            <person name="Caddey B.J."/>
            <person name="Weselowski B.J."/>
        </authorList>
    </citation>
    <scope>NUCLEOTIDE SEQUENCE [LARGE SCALE GENOMIC DNA]</scope>
    <source>
        <strain evidence="1 2">W5</strain>
    </source>
</reference>
<dbReference type="EMBL" id="CP026115">
    <property type="protein sequence ID" value="QHG67622.1"/>
    <property type="molecule type" value="Genomic_DNA"/>
</dbReference>
<dbReference type="RefSeq" id="WP_159412579.1">
    <property type="nucleotide sequence ID" value="NZ_CP026115.2"/>
</dbReference>
<proteinExistence type="predicted"/>
<evidence type="ECO:0000313" key="1">
    <source>
        <dbReference type="EMBL" id="QHG67622.1"/>
    </source>
</evidence>
<organism evidence="1 2">
    <name type="scientific">Pseudomonas putida</name>
    <name type="common">Arthrobacter siderocapsulatus</name>
    <dbReference type="NCBI Taxonomy" id="303"/>
    <lineage>
        <taxon>Bacteria</taxon>
        <taxon>Pseudomonadati</taxon>
        <taxon>Pseudomonadota</taxon>
        <taxon>Gammaproteobacteria</taxon>
        <taxon>Pseudomonadales</taxon>
        <taxon>Pseudomonadaceae</taxon>
        <taxon>Pseudomonas</taxon>
    </lineage>
</organism>
<accession>A0A6I6Y5S5</accession>
<gene>
    <name evidence="1" type="ORF">C2H86_25730</name>
</gene>